<feature type="non-terminal residue" evidence="1">
    <location>
        <position position="73"/>
    </location>
</feature>
<protein>
    <submittedName>
        <fullName evidence="1">Uncharacterized protein</fullName>
    </submittedName>
</protein>
<sequence>MYTLSYQLYLMMYCGIQNLSDQPYRWDSCFYLWTFYPFQQLTLAHDLYHNFYLCQVHKISPTLHIQICIYTKK</sequence>
<organism evidence="1 2">
    <name type="scientific">Aphis craccivora</name>
    <name type="common">Cowpea aphid</name>
    <dbReference type="NCBI Taxonomy" id="307492"/>
    <lineage>
        <taxon>Eukaryota</taxon>
        <taxon>Metazoa</taxon>
        <taxon>Ecdysozoa</taxon>
        <taxon>Arthropoda</taxon>
        <taxon>Hexapoda</taxon>
        <taxon>Insecta</taxon>
        <taxon>Pterygota</taxon>
        <taxon>Neoptera</taxon>
        <taxon>Paraneoptera</taxon>
        <taxon>Hemiptera</taxon>
        <taxon>Sternorrhyncha</taxon>
        <taxon>Aphidomorpha</taxon>
        <taxon>Aphidoidea</taxon>
        <taxon>Aphididae</taxon>
        <taxon>Aphidini</taxon>
        <taxon>Aphis</taxon>
        <taxon>Aphis</taxon>
    </lineage>
</organism>
<comment type="caution">
    <text evidence="1">The sequence shown here is derived from an EMBL/GenBank/DDBJ whole genome shotgun (WGS) entry which is preliminary data.</text>
</comment>
<proteinExistence type="predicted"/>
<gene>
    <name evidence="1" type="ORF">FWK35_00003124</name>
</gene>
<name>A0A6G0Z290_APHCR</name>
<keyword evidence="2" id="KW-1185">Reference proteome</keyword>
<reference evidence="1 2" key="1">
    <citation type="submission" date="2019-08" db="EMBL/GenBank/DDBJ databases">
        <title>Whole genome of Aphis craccivora.</title>
        <authorList>
            <person name="Voronova N.V."/>
            <person name="Shulinski R.S."/>
            <person name="Bandarenka Y.V."/>
            <person name="Zhorov D.G."/>
            <person name="Warner D."/>
        </authorList>
    </citation>
    <scope>NUCLEOTIDE SEQUENCE [LARGE SCALE GENOMIC DNA]</scope>
    <source>
        <strain evidence="1">180601</strain>
        <tissue evidence="1">Whole Body</tissue>
    </source>
</reference>
<dbReference type="EMBL" id="VUJU01001603">
    <property type="protein sequence ID" value="KAF0764560.1"/>
    <property type="molecule type" value="Genomic_DNA"/>
</dbReference>
<evidence type="ECO:0000313" key="2">
    <source>
        <dbReference type="Proteomes" id="UP000478052"/>
    </source>
</evidence>
<accession>A0A6G0Z290</accession>
<dbReference type="Proteomes" id="UP000478052">
    <property type="component" value="Unassembled WGS sequence"/>
</dbReference>
<evidence type="ECO:0000313" key="1">
    <source>
        <dbReference type="EMBL" id="KAF0764560.1"/>
    </source>
</evidence>
<dbReference type="AlphaFoldDB" id="A0A6G0Z290"/>